<dbReference type="SUPFAM" id="SSF56935">
    <property type="entry name" value="Porins"/>
    <property type="match status" value="1"/>
</dbReference>
<feature type="chain" id="PRO_5026163892" evidence="1">
    <location>
        <begin position="19"/>
        <end position="395"/>
    </location>
</feature>
<dbReference type="EMBL" id="CP051180">
    <property type="protein sequence ID" value="QIZ78452.1"/>
    <property type="molecule type" value="Genomic_DNA"/>
</dbReference>
<dbReference type="Proteomes" id="UP000501602">
    <property type="component" value="Chromosome"/>
</dbReference>
<dbReference type="Pfam" id="PF10082">
    <property type="entry name" value="BBP2_2"/>
    <property type="match status" value="1"/>
</dbReference>
<proteinExistence type="predicted"/>
<organism evidence="2 3">
    <name type="scientific">Ferrimonas lipolytica</name>
    <dbReference type="NCBI Taxonomy" id="2724191"/>
    <lineage>
        <taxon>Bacteria</taxon>
        <taxon>Pseudomonadati</taxon>
        <taxon>Pseudomonadota</taxon>
        <taxon>Gammaproteobacteria</taxon>
        <taxon>Alteromonadales</taxon>
        <taxon>Ferrimonadaceae</taxon>
        <taxon>Ferrimonas</taxon>
    </lineage>
</organism>
<dbReference type="AlphaFoldDB" id="A0A6H1UKX3"/>
<evidence type="ECO:0000313" key="2">
    <source>
        <dbReference type="EMBL" id="QIZ78452.1"/>
    </source>
</evidence>
<name>A0A6H1UKX3_9GAMM</name>
<reference evidence="2 3" key="1">
    <citation type="submission" date="2020-04" db="EMBL/GenBank/DDBJ databases">
        <title>Ferrimonas sp. S7 isolated from sea water.</title>
        <authorList>
            <person name="Bae S.S."/>
            <person name="Baek K."/>
        </authorList>
    </citation>
    <scope>NUCLEOTIDE SEQUENCE [LARGE SCALE GENOMIC DNA]</scope>
    <source>
        <strain evidence="2 3">S7</strain>
    </source>
</reference>
<sequence>MKRMLPVVLLTTTSIVHAADVYQPAPIHLSDSWDLTPKVAVGLGFDDNTANSNSGEIDSWFWRIAPELLLHAGDDNNNYQIDYRMVDGNYFSSSEDDFTDHSLKFAVEHHFTRRHRIDAHYQYRREHESRGEGITEGQGLAVDEVAEMDVQDAALVYGFGREAARINLDFELGYYDKDYDNLKNISQYSDYSTERARVTMYWRLGSRTRLLGEWNGYDTEYDDDPINAPERGSKSYRLFAGVTWEATSKTSGTIKLGYEERDFDSSEREDFDGLAWQASVDYQPRTYSTFTLTSGGRAKDPDTFGDYIEETTLGLAWNHQWRPRLSTFTSVQYVGEEFTGFDRDDDMYKAKVGVSMAWKRWLASDFSYEFVDQDSNIEVAKYDKNIFLASLRISL</sequence>
<evidence type="ECO:0000256" key="1">
    <source>
        <dbReference type="SAM" id="SignalP"/>
    </source>
</evidence>
<feature type="signal peptide" evidence="1">
    <location>
        <begin position="1"/>
        <end position="18"/>
    </location>
</feature>
<dbReference type="KEGG" id="fes:HER31_17055"/>
<protein>
    <submittedName>
        <fullName evidence="2">Outer membrane beta-barrel protein</fullName>
    </submittedName>
</protein>
<dbReference type="RefSeq" id="WP_168662433.1">
    <property type="nucleotide sequence ID" value="NZ_CP051180.1"/>
</dbReference>
<keyword evidence="1" id="KW-0732">Signal</keyword>
<dbReference type="InterPro" id="IPR018759">
    <property type="entry name" value="BBP2_2"/>
</dbReference>
<evidence type="ECO:0000313" key="3">
    <source>
        <dbReference type="Proteomes" id="UP000501602"/>
    </source>
</evidence>
<accession>A0A6H1UKX3</accession>
<gene>
    <name evidence="2" type="ORF">HER31_17055</name>
</gene>
<keyword evidence="3" id="KW-1185">Reference proteome</keyword>